<organism evidence="4 5">
    <name type="scientific">Pseudoloma neurophilia</name>
    <dbReference type="NCBI Taxonomy" id="146866"/>
    <lineage>
        <taxon>Eukaryota</taxon>
        <taxon>Fungi</taxon>
        <taxon>Fungi incertae sedis</taxon>
        <taxon>Microsporidia</taxon>
        <taxon>Pseudoloma</taxon>
    </lineage>
</organism>
<keyword evidence="2" id="KW-0175">Coiled coil</keyword>
<dbReference type="InterPro" id="IPR016082">
    <property type="entry name" value="Ribosomal_uL30_ferredoxin-like"/>
</dbReference>
<feature type="domain" description="Large ribosomal subunit protein uL30-like ferredoxin-like fold" evidence="3">
    <location>
        <begin position="84"/>
        <end position="134"/>
    </location>
</feature>
<dbReference type="PANTHER" id="PTHR11524">
    <property type="entry name" value="60S RIBOSOMAL PROTEIN L7"/>
    <property type="match status" value="1"/>
</dbReference>
<keyword evidence="5" id="KW-1185">Reference proteome</keyword>
<comment type="caution">
    <text evidence="4">The sequence shown here is derived from an EMBL/GenBank/DDBJ whole genome shotgun (WGS) entry which is preliminary data.</text>
</comment>
<keyword evidence="4" id="KW-0689">Ribosomal protein</keyword>
<gene>
    <name evidence="4" type="ORF">M153_4050004749</name>
</gene>
<evidence type="ECO:0000313" key="5">
    <source>
        <dbReference type="Proteomes" id="UP000051530"/>
    </source>
</evidence>
<dbReference type="EMBL" id="LGUB01000146">
    <property type="protein sequence ID" value="KRH94053.1"/>
    <property type="molecule type" value="Genomic_DNA"/>
</dbReference>
<evidence type="ECO:0000256" key="1">
    <source>
        <dbReference type="ARBA" id="ARBA00007594"/>
    </source>
</evidence>
<proteinExistence type="inferred from homology"/>
<evidence type="ECO:0000313" key="4">
    <source>
        <dbReference type="EMBL" id="KRH94053.1"/>
    </source>
</evidence>
<accession>A0A0R0M1P2</accession>
<dbReference type="Pfam" id="PF00327">
    <property type="entry name" value="Ribosomal_L30"/>
    <property type="match status" value="1"/>
</dbReference>
<dbReference type="OrthoDB" id="28644at2759"/>
<sequence length="306" mass="35631">MSDILNIPPESFERMQKYLNKLVNLKKEQENQQNELIISLEQKSKARKLEIQNTLRKLEMDNQTKLEESKVTNSYFIKSESNFLIVILVRSKCRVSAKLNKVFDLFRLENIHTAVLIKNNESNRNMLKIIKDYVAYGNISYNFLRELIKKRGKGRVFDKHTHQFNTKLFSNHSKVENLGKNCNNSENCNSEGKILVNKHNLFKSEKIVDKEAKLRKKAGHTQINLTPINIYNTFQDESVICLDDLCLNIYLSTDKFKIINNFLEPFKLNCPKGGFKKLIKGKNYADGGILGNWHGDIENLIERMIE</sequence>
<feature type="coiled-coil region" evidence="2">
    <location>
        <begin position="12"/>
        <end position="42"/>
    </location>
</feature>
<dbReference type="GO" id="GO:0000463">
    <property type="term" value="P:maturation of LSU-rRNA from tricistronic rRNA transcript (SSU-rRNA, 5.8S rRNA, LSU-rRNA)"/>
    <property type="evidence" value="ECO:0007669"/>
    <property type="project" value="TreeGrafter"/>
</dbReference>
<dbReference type="AlphaFoldDB" id="A0A0R0M1P2"/>
<comment type="similarity">
    <text evidence="1">Belongs to the universal ribosomal protein uL30 family.</text>
</comment>
<keyword evidence="4" id="KW-0687">Ribonucleoprotein</keyword>
<name>A0A0R0M1P2_9MICR</name>
<evidence type="ECO:0000256" key="2">
    <source>
        <dbReference type="SAM" id="Coils"/>
    </source>
</evidence>
<dbReference type="Proteomes" id="UP000051530">
    <property type="component" value="Unassembled WGS sequence"/>
</dbReference>
<dbReference type="Gene3D" id="3.30.1390.20">
    <property type="entry name" value="Ribosomal protein L30, ferredoxin-like fold domain"/>
    <property type="match status" value="1"/>
</dbReference>
<dbReference type="VEuPathDB" id="MicrosporidiaDB:M153_4050004749"/>
<dbReference type="GO" id="GO:0022625">
    <property type="term" value="C:cytosolic large ribosomal subunit"/>
    <property type="evidence" value="ECO:0007669"/>
    <property type="project" value="TreeGrafter"/>
</dbReference>
<reference evidence="4 5" key="1">
    <citation type="submission" date="2015-07" db="EMBL/GenBank/DDBJ databases">
        <title>The genome of Pseudoloma neurophilia, a relevant intracellular parasite of the zebrafish.</title>
        <authorList>
            <person name="Ndikumana S."/>
            <person name="Pelin A."/>
            <person name="Sanders J."/>
            <person name="Corradi N."/>
        </authorList>
    </citation>
    <scope>NUCLEOTIDE SEQUENCE [LARGE SCALE GENOMIC DNA]</scope>
    <source>
        <strain evidence="4 5">MK1</strain>
    </source>
</reference>
<dbReference type="InterPro" id="IPR036919">
    <property type="entry name" value="Ribo_uL30_ferredoxin-like_sf"/>
</dbReference>
<dbReference type="GO" id="GO:0003735">
    <property type="term" value="F:structural constituent of ribosome"/>
    <property type="evidence" value="ECO:0007669"/>
    <property type="project" value="TreeGrafter"/>
</dbReference>
<dbReference type="SUPFAM" id="SSF55129">
    <property type="entry name" value="Ribosomal protein L30p/L7e"/>
    <property type="match status" value="2"/>
</dbReference>
<dbReference type="InterPro" id="IPR039699">
    <property type="entry name" value="Ribosomal_uL30"/>
</dbReference>
<protein>
    <submittedName>
        <fullName evidence="4">60S ribosomal protein L7</fullName>
    </submittedName>
</protein>
<dbReference type="PANTHER" id="PTHR11524:SF16">
    <property type="entry name" value="LARGE RIBOSOMAL SUBUNIT PROTEIN UL30"/>
    <property type="match status" value="1"/>
</dbReference>
<dbReference type="GO" id="GO:0003723">
    <property type="term" value="F:RNA binding"/>
    <property type="evidence" value="ECO:0007669"/>
    <property type="project" value="TreeGrafter"/>
</dbReference>
<evidence type="ECO:0000259" key="3">
    <source>
        <dbReference type="Pfam" id="PF00327"/>
    </source>
</evidence>